<dbReference type="AlphaFoldDB" id="A0A7J8I232"/>
<evidence type="ECO:0000313" key="3">
    <source>
        <dbReference type="EMBL" id="KAF6478012.1"/>
    </source>
</evidence>
<dbReference type="InParanoid" id="A0A7J8I232"/>
<feature type="compositionally biased region" description="Basic and acidic residues" evidence="1">
    <location>
        <begin position="66"/>
        <end position="78"/>
    </location>
</feature>
<feature type="region of interest" description="Disordered" evidence="1">
    <location>
        <begin position="63"/>
        <end position="84"/>
    </location>
</feature>
<dbReference type="EMBL" id="JACASF010000005">
    <property type="protein sequence ID" value="KAF6478012.1"/>
    <property type="molecule type" value="Genomic_DNA"/>
</dbReference>
<organism evidence="3 4">
    <name type="scientific">Molossus molossus</name>
    <name type="common">Pallas' mastiff bat</name>
    <name type="synonym">Vespertilio molossus</name>
    <dbReference type="NCBI Taxonomy" id="27622"/>
    <lineage>
        <taxon>Eukaryota</taxon>
        <taxon>Metazoa</taxon>
        <taxon>Chordata</taxon>
        <taxon>Craniata</taxon>
        <taxon>Vertebrata</taxon>
        <taxon>Euteleostomi</taxon>
        <taxon>Mammalia</taxon>
        <taxon>Eutheria</taxon>
        <taxon>Laurasiatheria</taxon>
        <taxon>Chiroptera</taxon>
        <taxon>Yangochiroptera</taxon>
        <taxon>Molossidae</taxon>
        <taxon>Molossus</taxon>
    </lineage>
</organism>
<feature type="signal peptide" evidence="2">
    <location>
        <begin position="1"/>
        <end position="17"/>
    </location>
</feature>
<evidence type="ECO:0008006" key="5">
    <source>
        <dbReference type="Google" id="ProtNLM"/>
    </source>
</evidence>
<dbReference type="Proteomes" id="UP000550707">
    <property type="component" value="Unassembled WGS sequence"/>
</dbReference>
<keyword evidence="2" id="KW-0732">Signal</keyword>
<keyword evidence="4" id="KW-1185">Reference proteome</keyword>
<evidence type="ECO:0000256" key="1">
    <source>
        <dbReference type="SAM" id="MobiDB-lite"/>
    </source>
</evidence>
<gene>
    <name evidence="3" type="ORF">HJG59_010903</name>
</gene>
<evidence type="ECO:0000313" key="4">
    <source>
        <dbReference type="Proteomes" id="UP000550707"/>
    </source>
</evidence>
<protein>
    <recommendedName>
        <fullName evidence="5">Secreted protein</fullName>
    </recommendedName>
</protein>
<comment type="caution">
    <text evidence="3">The sequence shown here is derived from an EMBL/GenBank/DDBJ whole genome shotgun (WGS) entry which is preliminary data.</text>
</comment>
<sequence>MLHFLFHCDSLRTSCLCLIVAVAHTRQEISDSAEGKGAETALPWRSLRGQRAGSPACCWVSPRARPGAESRTFPDRSPRAGSGRGAQCCRVTLLACPFAAAPRGPRARHCPHGPRVVSLWRCPSATCPFP</sequence>
<reference evidence="3 4" key="1">
    <citation type="journal article" date="2020" name="Nature">
        <title>Six reference-quality genomes reveal evolution of bat adaptations.</title>
        <authorList>
            <person name="Jebb D."/>
            <person name="Huang Z."/>
            <person name="Pippel M."/>
            <person name="Hughes G.M."/>
            <person name="Lavrichenko K."/>
            <person name="Devanna P."/>
            <person name="Winkler S."/>
            <person name="Jermiin L.S."/>
            <person name="Skirmuntt E.C."/>
            <person name="Katzourakis A."/>
            <person name="Burkitt-Gray L."/>
            <person name="Ray D.A."/>
            <person name="Sullivan K.A.M."/>
            <person name="Roscito J.G."/>
            <person name="Kirilenko B.M."/>
            <person name="Davalos L.M."/>
            <person name="Corthals A.P."/>
            <person name="Power M.L."/>
            <person name="Jones G."/>
            <person name="Ransome R.D."/>
            <person name="Dechmann D.K.N."/>
            <person name="Locatelli A.G."/>
            <person name="Puechmaille S.J."/>
            <person name="Fedrigo O."/>
            <person name="Jarvis E.D."/>
            <person name="Hiller M."/>
            <person name="Vernes S.C."/>
            <person name="Myers E.W."/>
            <person name="Teeling E.C."/>
        </authorList>
    </citation>
    <scope>NUCLEOTIDE SEQUENCE [LARGE SCALE GENOMIC DNA]</scope>
    <source>
        <strain evidence="3">MMolMol1</strain>
        <tissue evidence="3">Muscle</tissue>
    </source>
</reference>
<name>A0A7J8I232_MOLMO</name>
<accession>A0A7J8I232</accession>
<feature type="chain" id="PRO_5029823601" description="Secreted protein" evidence="2">
    <location>
        <begin position="18"/>
        <end position="130"/>
    </location>
</feature>
<proteinExistence type="predicted"/>
<evidence type="ECO:0000256" key="2">
    <source>
        <dbReference type="SAM" id="SignalP"/>
    </source>
</evidence>